<evidence type="ECO:0000313" key="1">
    <source>
        <dbReference type="EMBL" id="QEL11252.1"/>
    </source>
</evidence>
<dbReference type="EMBL" id="CP043420">
    <property type="protein sequence ID" value="QEL11252.1"/>
    <property type="molecule type" value="Genomic_DNA"/>
</dbReference>
<dbReference type="InterPro" id="IPR019647">
    <property type="entry name" value="PhoP_reg_network_YrbL"/>
</dbReference>
<dbReference type="AlphaFoldDB" id="A0A5C0ZXG5"/>
<proteinExistence type="predicted"/>
<evidence type="ECO:0000313" key="2">
    <source>
        <dbReference type="Proteomes" id="UP000322553"/>
    </source>
</evidence>
<sequence length="209" mass="24742">MRDMIRLGSAGVLIGEGNDRRVYRHPGEPERCVKVPRYPSRGSEQNEREKAYFARLTWRLDNWHHVPRYYGTLMTDYGEGLVYTLITDHDGRVSRTIRYYRQTDPSLLMCERFRQQLLSLGQYLENYWIVPSDLNDRNIVCQLGEEGLRLWLIDGVANPSLLPLATYWPWFARQRIRRRFNRFLAKLVDYELLTQSAAEDMQLPIVVSQ</sequence>
<dbReference type="Pfam" id="PF10707">
    <property type="entry name" value="YrbL-PhoP_reg"/>
    <property type="match status" value="1"/>
</dbReference>
<reference evidence="1 2" key="1">
    <citation type="submission" date="2019-08" db="EMBL/GenBank/DDBJ databases">
        <title>Complete genome sequence of Kushneria sp. YCWA18, a halophilic phosphate-solubilizing bacterium isolated from Daqiao saltern in China.</title>
        <authorList>
            <person name="Du G.-X."/>
            <person name="Qu L.-Y."/>
        </authorList>
    </citation>
    <scope>NUCLEOTIDE SEQUENCE [LARGE SCALE GENOMIC DNA]</scope>
    <source>
        <strain evidence="1 2">YCWA18</strain>
    </source>
</reference>
<evidence type="ECO:0008006" key="3">
    <source>
        <dbReference type="Google" id="ProtNLM"/>
    </source>
</evidence>
<name>A0A5C0ZXG5_9GAMM</name>
<organism evidence="1 2">
    <name type="scientific">Kushneria phosphatilytica</name>
    <dbReference type="NCBI Taxonomy" id="657387"/>
    <lineage>
        <taxon>Bacteria</taxon>
        <taxon>Pseudomonadati</taxon>
        <taxon>Pseudomonadota</taxon>
        <taxon>Gammaproteobacteria</taxon>
        <taxon>Oceanospirillales</taxon>
        <taxon>Halomonadaceae</taxon>
        <taxon>Kushneria</taxon>
    </lineage>
</organism>
<protein>
    <recommendedName>
        <fullName evidence="3">PhoP regulatory network protein YrbL</fullName>
    </recommendedName>
</protein>
<dbReference type="SUPFAM" id="SSF56112">
    <property type="entry name" value="Protein kinase-like (PK-like)"/>
    <property type="match status" value="1"/>
</dbReference>
<dbReference type="InterPro" id="IPR011009">
    <property type="entry name" value="Kinase-like_dom_sf"/>
</dbReference>
<dbReference type="Proteomes" id="UP000322553">
    <property type="component" value="Chromosome"/>
</dbReference>
<gene>
    <name evidence="1" type="ORF">FY550_08950</name>
</gene>
<dbReference type="KEGG" id="kuy:FY550_08950"/>
<keyword evidence="2" id="KW-1185">Reference proteome</keyword>
<dbReference type="OrthoDB" id="595236at2"/>
<accession>A0A5C0ZXG5</accession>